<gene>
    <name evidence="17" type="ORF">IZO911_LOCUS37547</name>
    <name evidence="15" type="ORF">JYZ213_LOCUS16564</name>
    <name evidence="19" type="ORF">KXQ929_LOCUS12300</name>
    <name evidence="20" type="ORF">OKA104_LOCUS20594</name>
    <name evidence="18" type="ORF">OXD698_LOCUS4689</name>
    <name evidence="16" type="ORF">VCS650_LOCUS17206</name>
</gene>
<evidence type="ECO:0000313" key="16">
    <source>
        <dbReference type="EMBL" id="CAF1047355.1"/>
    </source>
</evidence>
<dbReference type="GO" id="GO:0044615">
    <property type="term" value="C:nuclear pore nuclear basket"/>
    <property type="evidence" value="ECO:0007669"/>
    <property type="project" value="TreeGrafter"/>
</dbReference>
<keyword evidence="7" id="KW-0811">Translocation</keyword>
<comment type="subcellular location">
    <subcellularLocation>
        <location evidence="1">Nucleus</location>
        <location evidence="1">Nuclear pore complex</location>
    </subcellularLocation>
</comment>
<dbReference type="Proteomes" id="UP000663881">
    <property type="component" value="Unassembled WGS sequence"/>
</dbReference>
<keyword evidence="4 12" id="KW-0813">Transport</keyword>
<dbReference type="GO" id="GO:0051028">
    <property type="term" value="P:mRNA transport"/>
    <property type="evidence" value="ECO:0007669"/>
    <property type="project" value="UniProtKB-UniRule"/>
</dbReference>
<dbReference type="Pfam" id="PF05172">
    <property type="entry name" value="RRM_Nup35"/>
    <property type="match status" value="1"/>
</dbReference>
<evidence type="ECO:0000256" key="11">
    <source>
        <dbReference type="ARBA" id="ARBA00030250"/>
    </source>
</evidence>
<reference evidence="15" key="1">
    <citation type="submission" date="2021-02" db="EMBL/GenBank/DDBJ databases">
        <authorList>
            <person name="Nowell W R."/>
        </authorList>
    </citation>
    <scope>NUCLEOTIDE SEQUENCE</scope>
</reference>
<dbReference type="InterPro" id="IPR035979">
    <property type="entry name" value="RBD_domain_sf"/>
</dbReference>
<organism evidence="15 21">
    <name type="scientific">Adineta steineri</name>
    <dbReference type="NCBI Taxonomy" id="433720"/>
    <lineage>
        <taxon>Eukaryota</taxon>
        <taxon>Metazoa</taxon>
        <taxon>Spiralia</taxon>
        <taxon>Gnathifera</taxon>
        <taxon>Rotifera</taxon>
        <taxon>Eurotatoria</taxon>
        <taxon>Bdelloidea</taxon>
        <taxon>Adinetida</taxon>
        <taxon>Adinetidae</taxon>
        <taxon>Adineta</taxon>
    </lineage>
</organism>
<dbReference type="GO" id="GO:0006607">
    <property type="term" value="P:NLS-bearing protein import into nucleus"/>
    <property type="evidence" value="ECO:0007669"/>
    <property type="project" value="TreeGrafter"/>
</dbReference>
<dbReference type="AlphaFoldDB" id="A0A814HJA7"/>
<dbReference type="EMBL" id="CAJNON010000157">
    <property type="protein sequence ID" value="CAF1047355.1"/>
    <property type="molecule type" value="Genomic_DNA"/>
</dbReference>
<dbReference type="Proteomes" id="UP000663845">
    <property type="component" value="Unassembled WGS sequence"/>
</dbReference>
<dbReference type="GO" id="GO:0017056">
    <property type="term" value="F:structural constituent of nuclear pore"/>
    <property type="evidence" value="ECO:0007669"/>
    <property type="project" value="TreeGrafter"/>
</dbReference>
<evidence type="ECO:0000313" key="20">
    <source>
        <dbReference type="EMBL" id="CAF3836009.1"/>
    </source>
</evidence>
<evidence type="ECO:0000256" key="6">
    <source>
        <dbReference type="ARBA" id="ARBA00022927"/>
    </source>
</evidence>
<evidence type="ECO:0000313" key="15">
    <source>
        <dbReference type="EMBL" id="CAF1011618.1"/>
    </source>
</evidence>
<evidence type="ECO:0000256" key="2">
    <source>
        <dbReference type="ARBA" id="ARBA00009454"/>
    </source>
</evidence>
<dbReference type="EMBL" id="CAJOAY010001386">
    <property type="protein sequence ID" value="CAF3836009.1"/>
    <property type="molecule type" value="Genomic_DNA"/>
</dbReference>
<sequence length="229" mass="25812">MSSSTSIEQQHQEFKRQISAHDTYPCFLLDQTFQQRISSNPTSNVMPSFLSSQAFSPLAKSPMTTLTTSNNRLSNKQSNQYRLFPSSPSNNLTSTRSNTRSTTQIVDVPIEKTIVPLRTMTDLFPAFSYTNMKISNKQSLNYPMNTTNHIVPNTTGVSIFGFREEDLDMIIQQFDDIGQIEKIERPLGCENGNFLNIIYTNNVSCQNALNRDGISFNGYMIGVVPLINK</sequence>
<evidence type="ECO:0000313" key="17">
    <source>
        <dbReference type="EMBL" id="CAF1365238.1"/>
    </source>
</evidence>
<feature type="domain" description="RRM Nup35-type" evidence="14">
    <location>
        <begin position="151"/>
        <end position="229"/>
    </location>
</feature>
<evidence type="ECO:0000256" key="5">
    <source>
        <dbReference type="ARBA" id="ARBA00022816"/>
    </source>
</evidence>
<dbReference type="EMBL" id="CAJOAZ010000181">
    <property type="protein sequence ID" value="CAF3566623.1"/>
    <property type="molecule type" value="Genomic_DNA"/>
</dbReference>
<evidence type="ECO:0000313" key="21">
    <source>
        <dbReference type="Proteomes" id="UP000663845"/>
    </source>
</evidence>
<evidence type="ECO:0000256" key="3">
    <source>
        <dbReference type="ARBA" id="ARBA00016439"/>
    </source>
</evidence>
<dbReference type="GO" id="GO:0044613">
    <property type="term" value="C:nuclear pore central transport channel"/>
    <property type="evidence" value="ECO:0007669"/>
    <property type="project" value="TreeGrafter"/>
</dbReference>
<keyword evidence="6" id="KW-0653">Protein transport</keyword>
<dbReference type="GO" id="GO:0003676">
    <property type="term" value="F:nucleic acid binding"/>
    <property type="evidence" value="ECO:0007669"/>
    <property type="project" value="InterPro"/>
</dbReference>
<feature type="compositionally biased region" description="Low complexity" evidence="13">
    <location>
        <begin position="85"/>
        <end position="100"/>
    </location>
</feature>
<dbReference type="GO" id="GO:0006999">
    <property type="term" value="P:nuclear pore organization"/>
    <property type="evidence" value="ECO:0007669"/>
    <property type="project" value="TreeGrafter"/>
</dbReference>
<dbReference type="InterPro" id="IPR007846">
    <property type="entry name" value="RRM_NUP35_dom"/>
</dbReference>
<dbReference type="Proteomes" id="UP000663844">
    <property type="component" value="Unassembled WGS sequence"/>
</dbReference>
<dbReference type="Proteomes" id="UP000663868">
    <property type="component" value="Unassembled WGS sequence"/>
</dbReference>
<dbReference type="EMBL" id="CAJOBB010000629">
    <property type="protein sequence ID" value="CAF3719374.1"/>
    <property type="molecule type" value="Genomic_DNA"/>
</dbReference>
<evidence type="ECO:0000259" key="14">
    <source>
        <dbReference type="PROSITE" id="PS51472"/>
    </source>
</evidence>
<evidence type="ECO:0000256" key="4">
    <source>
        <dbReference type="ARBA" id="ARBA00022448"/>
    </source>
</evidence>
<proteinExistence type="inferred from homology"/>
<dbReference type="SUPFAM" id="SSF54928">
    <property type="entry name" value="RNA-binding domain, RBD"/>
    <property type="match status" value="1"/>
</dbReference>
<keyword evidence="5 12" id="KW-0509">mRNA transport</keyword>
<evidence type="ECO:0000256" key="13">
    <source>
        <dbReference type="SAM" id="MobiDB-lite"/>
    </source>
</evidence>
<dbReference type="PANTHER" id="PTHR21527:SF6">
    <property type="entry name" value="NUCLEOPORIN NUP35"/>
    <property type="match status" value="1"/>
</dbReference>
<dbReference type="GO" id="GO:0005543">
    <property type="term" value="F:phospholipid binding"/>
    <property type="evidence" value="ECO:0007669"/>
    <property type="project" value="TreeGrafter"/>
</dbReference>
<accession>A0A814HJA7</accession>
<feature type="region of interest" description="Disordered" evidence="13">
    <location>
        <begin position="68"/>
        <end position="100"/>
    </location>
</feature>
<dbReference type="Gene3D" id="3.30.70.330">
    <property type="match status" value="1"/>
</dbReference>
<dbReference type="PANTHER" id="PTHR21527">
    <property type="entry name" value="NUCLEOPORIN NUP35"/>
    <property type="match status" value="1"/>
</dbReference>
<evidence type="ECO:0000313" key="19">
    <source>
        <dbReference type="EMBL" id="CAF3719374.1"/>
    </source>
</evidence>
<dbReference type="EMBL" id="CAJNOG010000149">
    <property type="protein sequence ID" value="CAF1011618.1"/>
    <property type="molecule type" value="Genomic_DNA"/>
</dbReference>
<protein>
    <recommendedName>
        <fullName evidence="3">Nucleoporin NUP35</fullName>
    </recommendedName>
    <alternativeName>
        <fullName evidence="11">35 kDa nucleoporin</fullName>
    </alternativeName>
    <alternativeName>
        <fullName evidence="10">Nucleoporin NUP53</fullName>
    </alternativeName>
</protein>
<dbReference type="OrthoDB" id="10015491at2759"/>
<dbReference type="InterPro" id="IPR012677">
    <property type="entry name" value="Nucleotide-bd_a/b_plait_sf"/>
</dbReference>
<dbReference type="Proteomes" id="UP000663860">
    <property type="component" value="Unassembled WGS sequence"/>
</dbReference>
<evidence type="ECO:0000256" key="12">
    <source>
        <dbReference type="PROSITE-ProRule" id="PRU00804"/>
    </source>
</evidence>
<dbReference type="Proteomes" id="UP000663891">
    <property type="component" value="Unassembled WGS sequence"/>
</dbReference>
<comment type="similarity">
    <text evidence="2">Belongs to the Nup35 family.</text>
</comment>
<evidence type="ECO:0000256" key="9">
    <source>
        <dbReference type="ARBA" id="ARBA00023242"/>
    </source>
</evidence>
<evidence type="ECO:0000256" key="10">
    <source>
        <dbReference type="ARBA" id="ARBA00029997"/>
    </source>
</evidence>
<name>A0A814HJA7_9BILA</name>
<evidence type="ECO:0000256" key="8">
    <source>
        <dbReference type="ARBA" id="ARBA00023132"/>
    </source>
</evidence>
<keyword evidence="8 12" id="KW-0906">Nuclear pore complex</keyword>
<keyword evidence="9 12" id="KW-0539">Nucleus</keyword>
<comment type="caution">
    <text evidence="15">The sequence shown here is derived from an EMBL/GenBank/DDBJ whole genome shotgun (WGS) entry which is preliminary data.</text>
</comment>
<dbReference type="EMBL" id="CAJNOE010000957">
    <property type="protein sequence ID" value="CAF1365238.1"/>
    <property type="molecule type" value="Genomic_DNA"/>
</dbReference>
<dbReference type="PROSITE" id="PS51472">
    <property type="entry name" value="RRM_NUP35"/>
    <property type="match status" value="1"/>
</dbReference>
<evidence type="ECO:0000313" key="18">
    <source>
        <dbReference type="EMBL" id="CAF3566623.1"/>
    </source>
</evidence>
<evidence type="ECO:0000256" key="1">
    <source>
        <dbReference type="ARBA" id="ARBA00004567"/>
    </source>
</evidence>
<evidence type="ECO:0000256" key="7">
    <source>
        <dbReference type="ARBA" id="ARBA00023010"/>
    </source>
</evidence>